<dbReference type="AlphaFoldDB" id="A0A8H4L2M6"/>
<comment type="caution">
    <text evidence="3">The sequence shown here is derived from an EMBL/GenBank/DDBJ whole genome shotgun (WGS) entry which is preliminary data.</text>
</comment>
<gene>
    <name evidence="3" type="ORF">FALBO_11377</name>
</gene>
<evidence type="ECO:0000256" key="1">
    <source>
        <dbReference type="SAM" id="MobiDB-lite"/>
    </source>
</evidence>
<sequence length="570" mass="64338">MRPRLAARRVPLITPRQPTIRRLGPCLGSSRWTRPHAGNSSTARRTFTYHTQLTTKSRPNLPFLSIPISNRAVVRCFTTERKQWLKHEAKLAVRYTVSFWGLLACCGVIWFFVNEEQLEREFPTPHEWGWMTRKFLRDANNSKEPKNGQVNWPWAFELARGLVLRLEDAKVDGQDVTKLSDRVDPEAEIPGEFNPCDISGKSEEWRRGYFEAIMLAAKASEHVDGWVRDLSRNIISPPEFVIGPSNPRPTPIPPGQPHAPREENCEVAYPSADNFYMKILATKGFSPRQKLEAALEYASFMEFKQRPEGAEALYNLALAEATQGLDMSNPPYNPKTFILNEKAGPPSQNILDAITAIATHKARTGNINAALPIYISLLKARRYLPSDPPPAPRAKPKTRSIWGQFVETISQADYPPPPLDGTQPPWRSPEERCQEASLSLWIGEILFATSSKDDGLSWTRDSVDVAEEQLRNMNPLNADKVAKKTCRECLSAGLDNWGRMVVKLAKEEDERREKAANQTSVFSFWTGAPPIVGDRWTAEDVVVKERVRRTRELIEEITPGGVSLSSLFKA</sequence>
<evidence type="ECO:0000256" key="2">
    <source>
        <dbReference type="SAM" id="Phobius"/>
    </source>
</evidence>
<name>A0A8H4L2M6_9HYPO</name>
<keyword evidence="2" id="KW-0812">Transmembrane</keyword>
<evidence type="ECO:0000313" key="3">
    <source>
        <dbReference type="EMBL" id="KAF4461812.1"/>
    </source>
</evidence>
<accession>A0A8H4L2M6</accession>
<reference evidence="3 4" key="1">
    <citation type="submission" date="2020-01" db="EMBL/GenBank/DDBJ databases">
        <title>Identification and distribution of gene clusters putatively required for synthesis of sphingolipid metabolism inhibitors in phylogenetically diverse species of the filamentous fungus Fusarium.</title>
        <authorList>
            <person name="Kim H.-S."/>
            <person name="Busman M."/>
            <person name="Brown D.W."/>
            <person name="Divon H."/>
            <person name="Uhlig S."/>
            <person name="Proctor R.H."/>
        </authorList>
    </citation>
    <scope>NUCLEOTIDE SEQUENCE [LARGE SCALE GENOMIC DNA]</scope>
    <source>
        <strain evidence="3 4">NRRL 20459</strain>
    </source>
</reference>
<protein>
    <submittedName>
        <fullName evidence="3">Mfs maltose permease</fullName>
    </submittedName>
</protein>
<keyword evidence="4" id="KW-1185">Reference proteome</keyword>
<organism evidence="3 4">
    <name type="scientific">Fusarium albosuccineum</name>
    <dbReference type="NCBI Taxonomy" id="1237068"/>
    <lineage>
        <taxon>Eukaryota</taxon>
        <taxon>Fungi</taxon>
        <taxon>Dikarya</taxon>
        <taxon>Ascomycota</taxon>
        <taxon>Pezizomycotina</taxon>
        <taxon>Sordariomycetes</taxon>
        <taxon>Hypocreomycetidae</taxon>
        <taxon>Hypocreales</taxon>
        <taxon>Nectriaceae</taxon>
        <taxon>Fusarium</taxon>
        <taxon>Fusarium decemcellulare species complex</taxon>
    </lineage>
</organism>
<feature type="region of interest" description="Disordered" evidence="1">
    <location>
        <begin position="238"/>
        <end position="261"/>
    </location>
</feature>
<keyword evidence="2" id="KW-1133">Transmembrane helix</keyword>
<feature type="transmembrane region" description="Helical" evidence="2">
    <location>
        <begin position="91"/>
        <end position="113"/>
    </location>
</feature>
<dbReference type="Proteomes" id="UP000554235">
    <property type="component" value="Unassembled WGS sequence"/>
</dbReference>
<dbReference type="EMBL" id="JAADYS010001650">
    <property type="protein sequence ID" value="KAF4461812.1"/>
    <property type="molecule type" value="Genomic_DNA"/>
</dbReference>
<feature type="compositionally biased region" description="Pro residues" evidence="1">
    <location>
        <begin position="246"/>
        <end position="257"/>
    </location>
</feature>
<proteinExistence type="predicted"/>
<evidence type="ECO:0000313" key="4">
    <source>
        <dbReference type="Proteomes" id="UP000554235"/>
    </source>
</evidence>
<dbReference type="OrthoDB" id="5408102at2759"/>
<keyword evidence="2" id="KW-0472">Membrane</keyword>